<keyword evidence="6" id="KW-0408">Iron</keyword>
<dbReference type="Gene3D" id="2.60.120.620">
    <property type="entry name" value="q2cbj1_9rhob like domain"/>
    <property type="match status" value="1"/>
</dbReference>
<accession>A0A4Q2KQH8</accession>
<evidence type="ECO:0000256" key="6">
    <source>
        <dbReference type="ARBA" id="ARBA00023004"/>
    </source>
</evidence>
<evidence type="ECO:0000256" key="3">
    <source>
        <dbReference type="ARBA" id="ARBA00022896"/>
    </source>
</evidence>
<reference evidence="8 9" key="1">
    <citation type="submission" date="2019-01" db="EMBL/GenBank/DDBJ databases">
        <title>Altererythrobacter rhizovicinus sp. nov., isolated from the rhizosphere soil of Haloxylon ammodendron.</title>
        <authorList>
            <person name="Li H.-P."/>
            <person name="Gou J.-Y."/>
            <person name="Yao D."/>
            <person name="Han Q.-Q."/>
            <person name="Shao K.-Z."/>
            <person name="Zhao Q."/>
            <person name="Zhang J.-L."/>
        </authorList>
    </citation>
    <scope>NUCLEOTIDE SEQUENCE [LARGE SCALE GENOMIC DNA]</scope>
    <source>
        <strain evidence="8 9">AY-3R</strain>
    </source>
</reference>
<dbReference type="PANTHER" id="PTHR12117:SF0">
    <property type="entry name" value="PROLYL 3-HYDROXYLASE OGFOD1"/>
    <property type="match status" value="1"/>
</dbReference>
<dbReference type="Proteomes" id="UP000293623">
    <property type="component" value="Unassembled WGS sequence"/>
</dbReference>
<organism evidence="8 9">
    <name type="scientific">Pelagerythrobacter rhizovicinus</name>
    <dbReference type="NCBI Taxonomy" id="2268576"/>
    <lineage>
        <taxon>Bacteria</taxon>
        <taxon>Pseudomonadati</taxon>
        <taxon>Pseudomonadota</taxon>
        <taxon>Alphaproteobacteria</taxon>
        <taxon>Sphingomonadales</taxon>
        <taxon>Erythrobacteraceae</taxon>
        <taxon>Pelagerythrobacter</taxon>
    </lineage>
</organism>
<keyword evidence="2" id="KW-0479">Metal-binding</keyword>
<dbReference type="GO" id="GO:0005506">
    <property type="term" value="F:iron ion binding"/>
    <property type="evidence" value="ECO:0007669"/>
    <property type="project" value="InterPro"/>
</dbReference>
<dbReference type="InterPro" id="IPR051842">
    <property type="entry name" value="uS12_prolyl_hydroxylase"/>
</dbReference>
<evidence type="ECO:0000259" key="7">
    <source>
        <dbReference type="PROSITE" id="PS51471"/>
    </source>
</evidence>
<evidence type="ECO:0000313" key="9">
    <source>
        <dbReference type="Proteomes" id="UP000293623"/>
    </source>
</evidence>
<dbReference type="RefSeq" id="WP_129523310.1">
    <property type="nucleotide sequence ID" value="NZ_SDPV01000001.1"/>
</dbReference>
<comment type="cofactor">
    <cofactor evidence="1">
        <name>L-ascorbate</name>
        <dbReference type="ChEBI" id="CHEBI:38290"/>
    </cofactor>
</comment>
<dbReference type="GO" id="GO:0005737">
    <property type="term" value="C:cytoplasm"/>
    <property type="evidence" value="ECO:0007669"/>
    <property type="project" value="TreeGrafter"/>
</dbReference>
<dbReference type="InterPro" id="IPR039558">
    <property type="entry name" value="TPA1/OFD1_N"/>
</dbReference>
<proteinExistence type="predicted"/>
<gene>
    <name evidence="8" type="ORF">ETX26_03645</name>
</gene>
<dbReference type="InterPro" id="IPR005123">
    <property type="entry name" value="Oxoglu/Fe-dep_dioxygenase_dom"/>
</dbReference>
<name>A0A4Q2KQH8_9SPHN</name>
<evidence type="ECO:0000256" key="4">
    <source>
        <dbReference type="ARBA" id="ARBA00022964"/>
    </source>
</evidence>
<dbReference type="EMBL" id="SDPV01000001">
    <property type="protein sequence ID" value="RXZ65833.1"/>
    <property type="molecule type" value="Genomic_DNA"/>
</dbReference>
<dbReference type="GO" id="GO:0031543">
    <property type="term" value="F:peptidyl-proline dioxygenase activity"/>
    <property type="evidence" value="ECO:0007669"/>
    <property type="project" value="TreeGrafter"/>
</dbReference>
<evidence type="ECO:0000256" key="1">
    <source>
        <dbReference type="ARBA" id="ARBA00001961"/>
    </source>
</evidence>
<evidence type="ECO:0000256" key="2">
    <source>
        <dbReference type="ARBA" id="ARBA00022723"/>
    </source>
</evidence>
<dbReference type="AlphaFoldDB" id="A0A4Q2KQH8"/>
<evidence type="ECO:0000256" key="5">
    <source>
        <dbReference type="ARBA" id="ARBA00023002"/>
    </source>
</evidence>
<evidence type="ECO:0000313" key="8">
    <source>
        <dbReference type="EMBL" id="RXZ65833.1"/>
    </source>
</evidence>
<dbReference type="OrthoDB" id="9783171at2"/>
<keyword evidence="3" id="KW-0847">Vitamin C</keyword>
<dbReference type="Pfam" id="PF13661">
    <property type="entry name" value="2OG-FeII_Oxy_4"/>
    <property type="match status" value="1"/>
</dbReference>
<comment type="caution">
    <text evidence="8">The sequence shown here is derived from an EMBL/GenBank/DDBJ whole genome shotgun (WGS) entry which is preliminary data.</text>
</comment>
<feature type="domain" description="Fe2OG dioxygenase" evidence="7">
    <location>
        <begin position="135"/>
        <end position="237"/>
    </location>
</feature>
<dbReference type="PROSITE" id="PS51471">
    <property type="entry name" value="FE2OG_OXY"/>
    <property type="match status" value="1"/>
</dbReference>
<dbReference type="InterPro" id="IPR006620">
    <property type="entry name" value="Pro_4_hyd_alph"/>
</dbReference>
<keyword evidence="5" id="KW-0560">Oxidoreductase</keyword>
<dbReference type="GO" id="GO:0031418">
    <property type="term" value="F:L-ascorbic acid binding"/>
    <property type="evidence" value="ECO:0007669"/>
    <property type="project" value="UniProtKB-KW"/>
</dbReference>
<sequence length="238" mass="26678">MTDFHPASSPNQIADATQAFARDGRIRIPGFLQREAAEALHTFLQDAPWWRTFNQGERTWDLGPESIEVLTLEQAGKLEQAIHQGARKGFQYVYETVRVSEQSSERSERGFPIDRLLEAMNSAPVLAVWRELTGDPDVALVDGQATRYLPGHFLTRHDDDVEGKNRVAAYVLNLSPEWRPEWGGLLQFHDATGEVTGAMVPGFNVLNLFRVPQSHSVSIVAPFAPAPRYSITGWIRRG</sequence>
<dbReference type="GO" id="GO:0006449">
    <property type="term" value="P:regulation of translational termination"/>
    <property type="evidence" value="ECO:0007669"/>
    <property type="project" value="TreeGrafter"/>
</dbReference>
<keyword evidence="4" id="KW-0223">Dioxygenase</keyword>
<protein>
    <recommendedName>
        <fullName evidence="7">Fe2OG dioxygenase domain-containing protein</fullName>
    </recommendedName>
</protein>
<dbReference type="PANTHER" id="PTHR12117">
    <property type="entry name" value="HISTONE ACETYLTRANSFERASE COMPLEX"/>
    <property type="match status" value="1"/>
</dbReference>
<dbReference type="SMART" id="SM00702">
    <property type="entry name" value="P4Hc"/>
    <property type="match status" value="1"/>
</dbReference>
<keyword evidence="9" id="KW-1185">Reference proteome</keyword>